<evidence type="ECO:0000256" key="3">
    <source>
        <dbReference type="SAM" id="MobiDB-lite"/>
    </source>
</evidence>
<dbReference type="InterPro" id="IPR017871">
    <property type="entry name" value="ABC_transporter-like_CS"/>
</dbReference>
<dbReference type="InterPro" id="IPR027417">
    <property type="entry name" value="P-loop_NTPase"/>
</dbReference>
<dbReference type="NCBIfam" id="NF000355">
    <property type="entry name" value="ribo_prot_ABC_F"/>
    <property type="match status" value="1"/>
</dbReference>
<dbReference type="EMBL" id="PUFI01000015">
    <property type="protein sequence ID" value="TDG67615.1"/>
    <property type="molecule type" value="Genomic_DNA"/>
</dbReference>
<feature type="domain" description="ABC transporter" evidence="4">
    <location>
        <begin position="4"/>
        <end position="213"/>
    </location>
</feature>
<accession>A0A4R5N723</accession>
<dbReference type="PANTHER" id="PTHR42855">
    <property type="entry name" value="ABC TRANSPORTER ATP-BINDING SUBUNIT"/>
    <property type="match status" value="1"/>
</dbReference>
<dbReference type="SUPFAM" id="SSF52540">
    <property type="entry name" value="P-loop containing nucleoside triphosphate hydrolases"/>
    <property type="match status" value="2"/>
</dbReference>
<dbReference type="InterPro" id="IPR003593">
    <property type="entry name" value="AAA+_ATPase"/>
</dbReference>
<keyword evidence="6" id="KW-1185">Reference proteome</keyword>
<keyword evidence="1" id="KW-0547">Nucleotide-binding</keyword>
<feature type="region of interest" description="Disordered" evidence="3">
    <location>
        <begin position="231"/>
        <end position="258"/>
    </location>
</feature>
<dbReference type="CDD" id="cd03221">
    <property type="entry name" value="ABCF_EF-3"/>
    <property type="match status" value="2"/>
</dbReference>
<dbReference type="Gene3D" id="3.40.50.300">
    <property type="entry name" value="P-loop containing nucleotide triphosphate hydrolases"/>
    <property type="match status" value="2"/>
</dbReference>
<dbReference type="GO" id="GO:0005524">
    <property type="term" value="F:ATP binding"/>
    <property type="evidence" value="ECO:0007669"/>
    <property type="project" value="UniProtKB-KW"/>
</dbReference>
<organism evidence="5 6">
    <name type="scientific">Leuconostoc fallax</name>
    <dbReference type="NCBI Taxonomy" id="1251"/>
    <lineage>
        <taxon>Bacteria</taxon>
        <taxon>Bacillati</taxon>
        <taxon>Bacillota</taxon>
        <taxon>Bacilli</taxon>
        <taxon>Lactobacillales</taxon>
        <taxon>Lactobacillaceae</taxon>
        <taxon>Leuconostoc</taxon>
    </lineage>
</organism>
<evidence type="ECO:0000256" key="2">
    <source>
        <dbReference type="ARBA" id="ARBA00022840"/>
    </source>
</evidence>
<sequence>MTTIEFKNLTFGFDTQASYLFDQTRLVLQSEWQLGLVGRNGRGKTTLLRLLMGDYHYKGKIEHQLDFIYFPQKVTDKTKLTYDVLQDLSHFELWKIEKEITLLNMNLDSLWRPFESLSGGEQTKILLALLFVDDQHYPLIDEPTNHLDATSRQQVARYLHDKQQGFIVVSHDQLFIDQVVDHVLAIEKSQLVLYQSDFSTYLEQKQQRDQFESAQNEKLKKEITRLKQTAVQKAEWSRGRERDKLGSPNQPGSGAIFDTGAIGARSARMMKRSQTMMKRMRQQANEKAQLLKDVEYVKSLHMNVKPSHRQKILTVEHLQLSYNNQPLFDPISFEIQKGQRLAIQGSNGSGKSSIIQYLFDAFHGEATGITSRLQGLAVSYLSQDYDNNQGTLREFADQHALNYSDFLNNLWQLGVERQVFQNRIEDMSMGQRKRVALAQSLVTPAELFIWDEPLNYLDIFNQQQLEAVIQKIQPTMLIIEHDRHFLKNVATKTLTLSLNNGK</sequence>
<dbReference type="Proteomes" id="UP000295681">
    <property type="component" value="Unassembled WGS sequence"/>
</dbReference>
<feature type="domain" description="ABC transporter" evidence="4">
    <location>
        <begin position="313"/>
        <end position="498"/>
    </location>
</feature>
<dbReference type="InterPro" id="IPR051309">
    <property type="entry name" value="ABCF_ATPase"/>
</dbReference>
<protein>
    <recommendedName>
        <fullName evidence="4">ABC transporter domain-containing protein</fullName>
    </recommendedName>
</protein>
<evidence type="ECO:0000313" key="5">
    <source>
        <dbReference type="EMBL" id="TDG67615.1"/>
    </source>
</evidence>
<evidence type="ECO:0000256" key="1">
    <source>
        <dbReference type="ARBA" id="ARBA00022741"/>
    </source>
</evidence>
<evidence type="ECO:0000259" key="4">
    <source>
        <dbReference type="PROSITE" id="PS50893"/>
    </source>
</evidence>
<evidence type="ECO:0000313" key="6">
    <source>
        <dbReference type="Proteomes" id="UP000295681"/>
    </source>
</evidence>
<dbReference type="AlphaFoldDB" id="A0A4R5N723"/>
<dbReference type="GO" id="GO:0016887">
    <property type="term" value="F:ATP hydrolysis activity"/>
    <property type="evidence" value="ECO:0007669"/>
    <property type="project" value="InterPro"/>
</dbReference>
<dbReference type="InterPro" id="IPR003439">
    <property type="entry name" value="ABC_transporter-like_ATP-bd"/>
</dbReference>
<dbReference type="Pfam" id="PF00005">
    <property type="entry name" value="ABC_tran"/>
    <property type="match status" value="2"/>
</dbReference>
<dbReference type="RefSeq" id="WP_010008491.1">
    <property type="nucleotide sequence ID" value="NZ_JAGYGP010000001.1"/>
</dbReference>
<reference evidence="5 6" key="1">
    <citation type="journal article" date="2019" name="Appl. Microbiol. Biotechnol.">
        <title>Uncovering carbohydrate metabolism through a genotype-phenotype association study of 56 lactic acid bacteria genomes.</title>
        <authorList>
            <person name="Buron-Moles G."/>
            <person name="Chailyan A."/>
            <person name="Dolejs I."/>
            <person name="Forster J."/>
            <person name="Miks M.H."/>
        </authorList>
    </citation>
    <scope>NUCLEOTIDE SEQUENCE [LARGE SCALE GENOMIC DNA]</scope>
    <source>
        <strain evidence="5 6">ATCC 700006</strain>
    </source>
</reference>
<dbReference type="SMART" id="SM00382">
    <property type="entry name" value="AAA"/>
    <property type="match status" value="2"/>
</dbReference>
<proteinExistence type="predicted"/>
<gene>
    <name evidence="5" type="ORF">C5L23_001414</name>
</gene>
<dbReference type="STRING" id="907931.GCA_000165675_00015"/>
<dbReference type="PROSITE" id="PS00211">
    <property type="entry name" value="ABC_TRANSPORTER_1"/>
    <property type="match status" value="1"/>
</dbReference>
<dbReference type="PROSITE" id="PS50893">
    <property type="entry name" value="ABC_TRANSPORTER_2"/>
    <property type="match status" value="2"/>
</dbReference>
<name>A0A4R5N723_9LACO</name>
<dbReference type="PANTHER" id="PTHR42855:SF2">
    <property type="entry name" value="DRUG RESISTANCE ABC TRANSPORTER,ATP-BINDING PROTEIN"/>
    <property type="match status" value="1"/>
</dbReference>
<keyword evidence="2" id="KW-0067">ATP-binding</keyword>
<comment type="caution">
    <text evidence="5">The sequence shown here is derived from an EMBL/GenBank/DDBJ whole genome shotgun (WGS) entry which is preliminary data.</text>
</comment>
<feature type="compositionally biased region" description="Basic and acidic residues" evidence="3">
    <location>
        <begin position="235"/>
        <end position="245"/>
    </location>
</feature>